<organism evidence="1 2">
    <name type="scientific">Purpureocillium lilacinum</name>
    <name type="common">Paecilomyces lilacinus</name>
    <dbReference type="NCBI Taxonomy" id="33203"/>
    <lineage>
        <taxon>Eukaryota</taxon>
        <taxon>Fungi</taxon>
        <taxon>Dikarya</taxon>
        <taxon>Ascomycota</taxon>
        <taxon>Pezizomycotina</taxon>
        <taxon>Sordariomycetes</taxon>
        <taxon>Hypocreomycetidae</taxon>
        <taxon>Hypocreales</taxon>
        <taxon>Ophiocordycipitaceae</taxon>
        <taxon>Purpureocillium</taxon>
    </lineage>
</organism>
<dbReference type="Proteomes" id="UP001638806">
    <property type="component" value="Unassembled WGS sequence"/>
</dbReference>
<gene>
    <name evidence="1" type="ORF">ACCO45_005761</name>
</gene>
<evidence type="ECO:0000313" key="2">
    <source>
        <dbReference type="Proteomes" id="UP001638806"/>
    </source>
</evidence>
<name>A0ACC4DYN4_PURLI</name>
<keyword evidence="2" id="KW-1185">Reference proteome</keyword>
<comment type="caution">
    <text evidence="1">The sequence shown here is derived from an EMBL/GenBank/DDBJ whole genome shotgun (WGS) entry which is preliminary data.</text>
</comment>
<sequence>MVAQLRTPHPIGWCRGALSGKPPRDRDSRWSSTDTLCTAFRCASDEAQRNGMAHAPHSSEWHSFAGIQPSYDASNGKRLSWTVVPASVAVPRTDEHDRALERTQQALARMKTMSLSWPGPAMPLGADVSALAAGGNHTSHPRGSPQWRLMWPLPGQEDQSPESHAELARCRSRIRTRAPACAPPPSLERTAVCGVTRHPPPHMWRHRSCTDSFRSVLREIQTTAGRPTRATTGEHRSKPIRDAVRHLPVIGASPIDTPPPTYTFAAQMRRDRSSTPRLLDTLYNEADAMLPCAVQCDSILIRKQYYRKNDSADDCWHHAASAPPFEAAGDIVGFNHQGVIALRRCCLKVHRDISLATTLPTTLPLLRPVPHPRDPSRTPLDPGCICRRTAANPEPRAHHGRPH</sequence>
<accession>A0ACC4DYN4</accession>
<protein>
    <submittedName>
        <fullName evidence="1">Uncharacterized protein</fullName>
    </submittedName>
</protein>
<proteinExistence type="predicted"/>
<dbReference type="EMBL" id="JBGNUJ010000004">
    <property type="protein sequence ID" value="KAL3960644.1"/>
    <property type="molecule type" value="Genomic_DNA"/>
</dbReference>
<reference evidence="1" key="1">
    <citation type="submission" date="2024-12" db="EMBL/GenBank/DDBJ databases">
        <title>Comparative genomics and development of molecular markers within Purpureocillium lilacinum and among Purpureocillium species.</title>
        <authorList>
            <person name="Yeh Z.-Y."/>
            <person name="Ni N.-T."/>
            <person name="Lo P.-H."/>
            <person name="Mushyakhwo K."/>
            <person name="Lin C.-F."/>
            <person name="Nai Y.-S."/>
        </authorList>
    </citation>
    <scope>NUCLEOTIDE SEQUENCE</scope>
    <source>
        <strain evidence="1">NCHU-NPUST-175</strain>
    </source>
</reference>
<evidence type="ECO:0000313" key="1">
    <source>
        <dbReference type="EMBL" id="KAL3960644.1"/>
    </source>
</evidence>